<dbReference type="PANTHER" id="PTHR42877:SF8">
    <property type="entry name" value="MONOOXYGENASE"/>
    <property type="match status" value="1"/>
</dbReference>
<comment type="caution">
    <text evidence="2">The sequence shown here is derived from an EMBL/GenBank/DDBJ whole genome shotgun (WGS) entry which is preliminary data.</text>
</comment>
<dbReference type="Proteomes" id="UP001305414">
    <property type="component" value="Unassembled WGS sequence"/>
</dbReference>
<evidence type="ECO:0008006" key="4">
    <source>
        <dbReference type="Google" id="ProtNLM"/>
    </source>
</evidence>
<dbReference type="InterPro" id="IPR036188">
    <property type="entry name" value="FAD/NAD-bd_sf"/>
</dbReference>
<evidence type="ECO:0000313" key="3">
    <source>
        <dbReference type="Proteomes" id="UP001305414"/>
    </source>
</evidence>
<keyword evidence="3" id="KW-1185">Reference proteome</keyword>
<organism evidence="2 3">
    <name type="scientific">Xylaria bambusicola</name>
    <dbReference type="NCBI Taxonomy" id="326684"/>
    <lineage>
        <taxon>Eukaryota</taxon>
        <taxon>Fungi</taxon>
        <taxon>Dikarya</taxon>
        <taxon>Ascomycota</taxon>
        <taxon>Pezizomycotina</taxon>
        <taxon>Sordariomycetes</taxon>
        <taxon>Xylariomycetidae</taxon>
        <taxon>Xylariales</taxon>
        <taxon>Xylariaceae</taxon>
        <taxon>Xylaria</taxon>
    </lineage>
</organism>
<gene>
    <name evidence="2" type="ORF">RRF57_008451</name>
</gene>
<accession>A0AAN7Z8C8</accession>
<sequence>MPRLVIPIGASFWLVDGLEEHRPDRGILLSRHRREEVNLALALASSTSLEMADQLAFQFDDTPSDHDASKRLEGPIHAEKNIRIVIIGAGASGLLLAYKLQKDFQNISFTVYEKNPAVAGTWYENRYPGCACDVPAHNYTWSFEPKRDWSSVYPPAKEAYSYFEGFAQKYSLHQYVRLQQQVIGAYWKSDKAGYEIQVKDTANDMLITDHCSILINAGGILNHWHWPDIAGLDNYKGTRLHTAHWDQSVKLEGKHVGLIGNGSSGIQVLPAIRDKCSKVTTFIRNPAWVSPTAGLEQRTFSEEERFTFENKPGALLEYRKTIENGLNGSFGLFLKNHRIQQDTQAYVNAQMVEKIKDGNLISKLTPKFSFACRRITPGVNYLESLTLPNVEVVFGEIKEVTERGCLCDDGKEYPVDVLICATGFDTSFRPRFPIVSHTGENLQDKWATDPQSYLGVAVAGFPNYMTILGPNSPIGNGPVLYGVEAQADWICRLIDQYQTTNMKMFMPKEEAVEDFVQYKNHFMKRTVWVDDCHSWYKNKRNGQVTALWPGSTLHYVEAVANLRLDDFDISYAGNRFAWLGNGYSQTELDETADWSYYIREQDDSPPLSTAGRRKLLTKSGTVKERTLVKYS</sequence>
<dbReference type="PANTHER" id="PTHR42877">
    <property type="entry name" value="L-ORNITHINE N(5)-MONOOXYGENASE-RELATED"/>
    <property type="match status" value="1"/>
</dbReference>
<dbReference type="SUPFAM" id="SSF51905">
    <property type="entry name" value="FAD/NAD(P)-binding domain"/>
    <property type="match status" value="2"/>
</dbReference>
<evidence type="ECO:0000256" key="1">
    <source>
        <dbReference type="ARBA" id="ARBA00010139"/>
    </source>
</evidence>
<evidence type="ECO:0000313" key="2">
    <source>
        <dbReference type="EMBL" id="KAK5632737.1"/>
    </source>
</evidence>
<dbReference type="Pfam" id="PF13450">
    <property type="entry name" value="NAD_binding_8"/>
    <property type="match status" value="1"/>
</dbReference>
<name>A0AAN7Z8C8_9PEZI</name>
<dbReference type="EMBL" id="JAWHQM010000026">
    <property type="protein sequence ID" value="KAK5632737.1"/>
    <property type="molecule type" value="Genomic_DNA"/>
</dbReference>
<protein>
    <recommendedName>
        <fullName evidence="4">FAD/NAD(P)-binding domain-containing protein</fullName>
    </recommendedName>
</protein>
<dbReference type="Gene3D" id="3.50.50.60">
    <property type="entry name" value="FAD/NAD(P)-binding domain"/>
    <property type="match status" value="2"/>
</dbReference>
<dbReference type="InterPro" id="IPR051209">
    <property type="entry name" value="FAD-bind_Monooxygenase_sf"/>
</dbReference>
<reference evidence="2 3" key="1">
    <citation type="submission" date="2023-10" db="EMBL/GenBank/DDBJ databases">
        <title>Draft genome sequence of Xylaria bambusicola isolate GMP-LS, the root and basal stem rot pathogen of sugarcane in Indonesia.</title>
        <authorList>
            <person name="Selvaraj P."/>
            <person name="Muralishankar V."/>
            <person name="Muruganantham S."/>
            <person name="Sp S."/>
            <person name="Haryani S."/>
            <person name="Lau K.J.X."/>
            <person name="Naqvi N.I."/>
        </authorList>
    </citation>
    <scope>NUCLEOTIDE SEQUENCE [LARGE SCALE GENOMIC DNA]</scope>
    <source>
        <strain evidence="2">GMP-LS</strain>
    </source>
</reference>
<proteinExistence type="inferred from homology"/>
<dbReference type="AlphaFoldDB" id="A0AAN7Z8C8"/>
<comment type="similarity">
    <text evidence="1">Belongs to the FAD-binding monooxygenase family.</text>
</comment>